<gene>
    <name evidence="1" type="ORF">AOC36_09140</name>
</gene>
<evidence type="ECO:0008006" key="3">
    <source>
        <dbReference type="Google" id="ProtNLM"/>
    </source>
</evidence>
<dbReference type="EMBL" id="CP013213">
    <property type="protein sequence ID" value="AMC94146.1"/>
    <property type="molecule type" value="Genomic_DNA"/>
</dbReference>
<dbReference type="RefSeq" id="WP_067633564.1">
    <property type="nucleotide sequence ID" value="NZ_CP013213.1"/>
</dbReference>
<keyword evidence="2" id="KW-1185">Reference proteome</keyword>
<evidence type="ECO:0000313" key="1">
    <source>
        <dbReference type="EMBL" id="AMC94146.1"/>
    </source>
</evidence>
<dbReference type="KEGG" id="erl:AOC36_09140"/>
<accession>A0A0X8H162</accession>
<dbReference type="AlphaFoldDB" id="A0A0X8H162"/>
<evidence type="ECO:0000313" key="2">
    <source>
        <dbReference type="Proteomes" id="UP000063781"/>
    </source>
</evidence>
<proteinExistence type="predicted"/>
<dbReference type="STRING" id="1514105.AOC36_09140"/>
<reference evidence="1 2" key="1">
    <citation type="submission" date="2015-10" db="EMBL/GenBank/DDBJ databases">
        <title>Erysipelothrix larvae sp. LV19 isolated from the larval gut of the rhinoceros beetle, Trypoxylus dichotomus.</title>
        <authorList>
            <person name="Lim S."/>
            <person name="Kim B.-C."/>
        </authorList>
    </citation>
    <scope>NUCLEOTIDE SEQUENCE [LARGE SCALE GENOMIC DNA]</scope>
    <source>
        <strain evidence="1 2">LV19</strain>
    </source>
</reference>
<name>A0A0X8H162_9FIRM</name>
<dbReference type="Proteomes" id="UP000063781">
    <property type="component" value="Chromosome"/>
</dbReference>
<protein>
    <recommendedName>
        <fullName evidence="3">Transcription initiation factor TFIIIB</fullName>
    </recommendedName>
</protein>
<organism evidence="1 2">
    <name type="scientific">Erysipelothrix larvae</name>
    <dbReference type="NCBI Taxonomy" id="1514105"/>
    <lineage>
        <taxon>Bacteria</taxon>
        <taxon>Bacillati</taxon>
        <taxon>Bacillota</taxon>
        <taxon>Erysipelotrichia</taxon>
        <taxon>Erysipelotrichales</taxon>
        <taxon>Erysipelotrichaceae</taxon>
        <taxon>Erysipelothrix</taxon>
    </lineage>
</organism>
<dbReference type="OrthoDB" id="1822642at2"/>
<sequence length="62" mass="7063">MDKKDVCKHCGGNSFVETKHGNEAVVHSINRLNSRKETLYHMICVDCGTVKRSYVKNAKRLL</sequence>